<keyword evidence="1" id="KW-0812">Transmembrane</keyword>
<reference evidence="2" key="1">
    <citation type="submission" date="2018-06" db="EMBL/GenBank/DDBJ databases">
        <authorList>
            <person name="Zhirakovskaya E."/>
        </authorList>
    </citation>
    <scope>NUCLEOTIDE SEQUENCE</scope>
</reference>
<keyword evidence="1" id="KW-0472">Membrane</keyword>
<gene>
    <name evidence="2" type="ORF">MNBD_GAMMA20-1437</name>
</gene>
<dbReference type="AlphaFoldDB" id="A0A3B1A6A8"/>
<feature type="transmembrane region" description="Helical" evidence="1">
    <location>
        <begin position="22"/>
        <end position="41"/>
    </location>
</feature>
<protein>
    <submittedName>
        <fullName evidence="2">Uncharacterized protein</fullName>
    </submittedName>
</protein>
<name>A0A3B1A6A8_9ZZZZ</name>
<accession>A0A3B1A6A8</accession>
<sequence length="44" mass="4820">MPEIEDTEQNAKPEGMSFITKLILGKLVLLAIVGIVVYFSLQGL</sequence>
<evidence type="ECO:0000256" key="1">
    <source>
        <dbReference type="SAM" id="Phobius"/>
    </source>
</evidence>
<organism evidence="2">
    <name type="scientific">hydrothermal vent metagenome</name>
    <dbReference type="NCBI Taxonomy" id="652676"/>
    <lineage>
        <taxon>unclassified sequences</taxon>
        <taxon>metagenomes</taxon>
        <taxon>ecological metagenomes</taxon>
    </lineage>
</organism>
<proteinExistence type="predicted"/>
<evidence type="ECO:0000313" key="2">
    <source>
        <dbReference type="EMBL" id="VAW99601.1"/>
    </source>
</evidence>
<dbReference type="EMBL" id="UOFU01000178">
    <property type="protein sequence ID" value="VAW99601.1"/>
    <property type="molecule type" value="Genomic_DNA"/>
</dbReference>
<keyword evidence="1" id="KW-1133">Transmembrane helix</keyword>